<keyword evidence="5" id="KW-1185">Reference proteome</keyword>
<protein>
    <submittedName>
        <fullName evidence="4">Uncharacterized protein</fullName>
    </submittedName>
</protein>
<feature type="transmembrane region" description="Helical" evidence="2">
    <location>
        <begin position="528"/>
        <end position="552"/>
    </location>
</feature>
<comment type="caution">
    <text evidence="4">The sequence shown here is derived from an EMBL/GenBank/DDBJ whole genome shotgun (WGS) entry which is preliminary data.</text>
</comment>
<keyword evidence="2" id="KW-0812">Transmembrane</keyword>
<dbReference type="STRING" id="106549.A0A540LQ05"/>
<gene>
    <name evidence="4" type="ORF">C1H46_026058</name>
</gene>
<reference evidence="4 5" key="1">
    <citation type="journal article" date="2019" name="G3 (Bethesda)">
        <title>Sequencing of a Wild Apple (Malus baccata) Genome Unravels the Differences Between Cultivated and Wild Apple Species Regarding Disease Resistance and Cold Tolerance.</title>
        <authorList>
            <person name="Chen X."/>
        </authorList>
    </citation>
    <scope>NUCLEOTIDE SEQUENCE [LARGE SCALE GENOMIC DNA]</scope>
    <source>
        <strain evidence="5">cv. Shandingzi</strain>
        <tissue evidence="4">Leaves</tissue>
    </source>
</reference>
<evidence type="ECO:0000313" key="5">
    <source>
        <dbReference type="Proteomes" id="UP000315295"/>
    </source>
</evidence>
<keyword evidence="3" id="KW-0732">Signal</keyword>
<dbReference type="Proteomes" id="UP000315295">
    <property type="component" value="Unassembled WGS sequence"/>
</dbReference>
<feature type="region of interest" description="Disordered" evidence="1">
    <location>
        <begin position="582"/>
        <end position="604"/>
    </location>
</feature>
<dbReference type="EMBL" id="VIEB01000511">
    <property type="protein sequence ID" value="TQD88399.1"/>
    <property type="molecule type" value="Genomic_DNA"/>
</dbReference>
<evidence type="ECO:0000256" key="1">
    <source>
        <dbReference type="SAM" id="MobiDB-lite"/>
    </source>
</evidence>
<feature type="transmembrane region" description="Helical" evidence="2">
    <location>
        <begin position="263"/>
        <end position="285"/>
    </location>
</feature>
<feature type="chain" id="PRO_5021700524" evidence="3">
    <location>
        <begin position="28"/>
        <end position="604"/>
    </location>
</feature>
<feature type="transmembrane region" description="Helical" evidence="2">
    <location>
        <begin position="152"/>
        <end position="176"/>
    </location>
</feature>
<evidence type="ECO:0000313" key="4">
    <source>
        <dbReference type="EMBL" id="TQD88399.1"/>
    </source>
</evidence>
<organism evidence="4 5">
    <name type="scientific">Malus baccata</name>
    <name type="common">Siberian crab apple</name>
    <name type="synonym">Pyrus baccata</name>
    <dbReference type="NCBI Taxonomy" id="106549"/>
    <lineage>
        <taxon>Eukaryota</taxon>
        <taxon>Viridiplantae</taxon>
        <taxon>Streptophyta</taxon>
        <taxon>Embryophyta</taxon>
        <taxon>Tracheophyta</taxon>
        <taxon>Spermatophyta</taxon>
        <taxon>Magnoliopsida</taxon>
        <taxon>eudicotyledons</taxon>
        <taxon>Gunneridae</taxon>
        <taxon>Pentapetalae</taxon>
        <taxon>rosids</taxon>
        <taxon>fabids</taxon>
        <taxon>Rosales</taxon>
        <taxon>Rosaceae</taxon>
        <taxon>Amygdaloideae</taxon>
        <taxon>Maleae</taxon>
        <taxon>Malus</taxon>
    </lineage>
</organism>
<feature type="signal peptide" evidence="3">
    <location>
        <begin position="1"/>
        <end position="27"/>
    </location>
</feature>
<dbReference type="GO" id="GO:0005886">
    <property type="term" value="C:plasma membrane"/>
    <property type="evidence" value="ECO:0007669"/>
    <property type="project" value="TreeGrafter"/>
</dbReference>
<keyword evidence="2" id="KW-0472">Membrane</keyword>
<dbReference type="PANTHER" id="PTHR31414:SF15">
    <property type="entry name" value="PLASMA MEMBRANE FUSION PROTEIN"/>
    <property type="match status" value="1"/>
</dbReference>
<evidence type="ECO:0000256" key="3">
    <source>
        <dbReference type="SAM" id="SignalP"/>
    </source>
</evidence>
<sequence>MSCLRSNTWKISVLCFSIFLFVPLISGTPDLFDIIRRTAVEVGGERGSVGFHGVVGWDTAARRFLEGKDGENRTVMLLAEQRTRRRDPLDAFKKYNGGWNISNKHYWASVGFTAAPFFVTAVVWFVLFGISLLLIYFCYCCCRKEPYGYSRVAYVLSLSILIFFTLMAILGCAVLYTGQDRFHGSTCSTLGYVVGQADRTAENLRNVSDYLNAAKKIGIDAIVLPADIQQSIDGVMGTIKNAANILSDTTEKNSKRIEDGLDIMRLALIVLAAVMLCLVFVGFFVSIFGMECLVYILVILGWILVTGTFILCGVFLLVHKWLKAVPVPIINGHVIRLKAFVTSSATDVNACVSMNEWVQKSPTAHTALDDILPCVNKNMAQEALSRTRDATFYAVFVLNRVVTDIANTNSPANGPLHFNQTGPPLPLLCNPFDENRNERKCVDGEIQMQDAQEVWKKFVCQSSPANVCITPGRLTPNYYDQLSAFVNVSYALYRYSPFFLDLIDCTFVRDAFSDIIRDHCPALRIHSAWMYIGLFLVSAAVMLSLIFWVIYARERRHRVYTKKVLSSRVWLEQPAEVGLSQTYSRSSSTRTPMHSGLHDRAHNI</sequence>
<proteinExistence type="predicted"/>
<dbReference type="PANTHER" id="PTHR31414">
    <property type="entry name" value="TRANSMEMBRANE PROTEIN DDB_G0292058"/>
    <property type="match status" value="1"/>
</dbReference>
<feature type="transmembrane region" description="Helical" evidence="2">
    <location>
        <begin position="117"/>
        <end position="140"/>
    </location>
</feature>
<keyword evidence="2" id="KW-1133">Transmembrane helix</keyword>
<accession>A0A540LQ05</accession>
<name>A0A540LQ05_MALBA</name>
<dbReference type="GO" id="GO:0009506">
    <property type="term" value="C:plasmodesma"/>
    <property type="evidence" value="ECO:0007669"/>
    <property type="project" value="TreeGrafter"/>
</dbReference>
<dbReference type="AlphaFoldDB" id="A0A540LQ05"/>
<dbReference type="InterPro" id="IPR040283">
    <property type="entry name" value="DDB_G0292058-like"/>
</dbReference>
<feature type="transmembrane region" description="Helical" evidence="2">
    <location>
        <begin position="292"/>
        <end position="318"/>
    </location>
</feature>
<evidence type="ECO:0000256" key="2">
    <source>
        <dbReference type="SAM" id="Phobius"/>
    </source>
</evidence>